<gene>
    <name evidence="2" type="ORF">E1288_05205</name>
</gene>
<proteinExistence type="predicted"/>
<feature type="transmembrane region" description="Helical" evidence="1">
    <location>
        <begin position="56"/>
        <end position="76"/>
    </location>
</feature>
<dbReference type="EMBL" id="SMKW01000004">
    <property type="protein sequence ID" value="TDD55209.1"/>
    <property type="molecule type" value="Genomic_DNA"/>
</dbReference>
<comment type="caution">
    <text evidence="2">The sequence shown here is derived from an EMBL/GenBank/DDBJ whole genome shotgun (WGS) entry which is preliminary data.</text>
</comment>
<keyword evidence="3" id="KW-1185">Reference proteome</keyword>
<feature type="transmembrane region" description="Helical" evidence="1">
    <location>
        <begin position="88"/>
        <end position="107"/>
    </location>
</feature>
<sequence length="117" mass="12483">MVTATPRGNRFRATRLVIISAWATPVLIIGQFAMVAVVPVALVLIGTLIDTRLRALRWWAAALAAVYAIPLALWAIGPDRAPSLSKDMNPAFAALIVATAIAVAIASHRRGRNSTRS</sequence>
<evidence type="ECO:0000313" key="3">
    <source>
        <dbReference type="Proteomes" id="UP000294947"/>
    </source>
</evidence>
<reference evidence="2 3" key="1">
    <citation type="submission" date="2019-03" db="EMBL/GenBank/DDBJ databases">
        <title>Draft genome sequences of novel Actinobacteria.</title>
        <authorList>
            <person name="Sahin N."/>
            <person name="Ay H."/>
            <person name="Saygin H."/>
        </authorList>
    </citation>
    <scope>NUCLEOTIDE SEQUENCE [LARGE SCALE GENOMIC DNA]</scope>
    <source>
        <strain evidence="2 3">7K502</strain>
    </source>
</reference>
<keyword evidence="1" id="KW-0812">Transmembrane</keyword>
<dbReference type="AlphaFoldDB" id="A0A4R4ZD60"/>
<evidence type="ECO:0000313" key="2">
    <source>
        <dbReference type="EMBL" id="TDD55209.1"/>
    </source>
</evidence>
<protein>
    <submittedName>
        <fullName evidence="2">Uncharacterized protein</fullName>
    </submittedName>
</protein>
<feature type="transmembrane region" description="Helical" evidence="1">
    <location>
        <begin position="16"/>
        <end position="49"/>
    </location>
</feature>
<organism evidence="2 3">
    <name type="scientific">Saccharopolyspora elongata</name>
    <dbReference type="NCBI Taxonomy" id="2530387"/>
    <lineage>
        <taxon>Bacteria</taxon>
        <taxon>Bacillati</taxon>
        <taxon>Actinomycetota</taxon>
        <taxon>Actinomycetes</taxon>
        <taxon>Pseudonocardiales</taxon>
        <taxon>Pseudonocardiaceae</taxon>
        <taxon>Saccharopolyspora</taxon>
    </lineage>
</organism>
<dbReference type="Proteomes" id="UP000294947">
    <property type="component" value="Unassembled WGS sequence"/>
</dbReference>
<evidence type="ECO:0000256" key="1">
    <source>
        <dbReference type="SAM" id="Phobius"/>
    </source>
</evidence>
<dbReference type="RefSeq" id="WP_132481580.1">
    <property type="nucleotide sequence ID" value="NZ_SMKW01000004.1"/>
</dbReference>
<dbReference type="OrthoDB" id="5122469at2"/>
<keyword evidence="1" id="KW-0472">Membrane</keyword>
<accession>A0A4R4ZD60</accession>
<name>A0A4R4ZD60_9PSEU</name>
<keyword evidence="1" id="KW-1133">Transmembrane helix</keyword>